<dbReference type="NCBIfam" id="NF001463">
    <property type="entry name" value="PRK00321.1-4"/>
    <property type="match status" value="1"/>
</dbReference>
<evidence type="ECO:0000256" key="1">
    <source>
        <dbReference type="ARBA" id="ARBA00004453"/>
    </source>
</evidence>
<dbReference type="GO" id="GO:0000018">
    <property type="term" value="P:regulation of DNA recombination"/>
    <property type="evidence" value="ECO:0007669"/>
    <property type="project" value="TreeGrafter"/>
</dbReference>
<evidence type="ECO:0000256" key="5">
    <source>
        <dbReference type="ARBA" id="ARBA00023172"/>
    </source>
</evidence>
<dbReference type="STRING" id="643674.PAEH1_01275"/>
<dbReference type="OrthoDB" id="5290530at2"/>
<evidence type="ECO:0000256" key="3">
    <source>
        <dbReference type="ARBA" id="ARBA00022296"/>
    </source>
</evidence>
<name>A0A1U9JXM6_9BURK</name>
<dbReference type="Pfam" id="PF04381">
    <property type="entry name" value="RdgC"/>
    <property type="match status" value="1"/>
</dbReference>
<evidence type="ECO:0000256" key="2">
    <source>
        <dbReference type="ARBA" id="ARBA00008657"/>
    </source>
</evidence>
<dbReference type="AlphaFoldDB" id="A0A1U9JXM6"/>
<evidence type="ECO:0000313" key="6">
    <source>
        <dbReference type="EMBL" id="AQS50514.1"/>
    </source>
</evidence>
<evidence type="ECO:0000313" key="7">
    <source>
        <dbReference type="Proteomes" id="UP000189369"/>
    </source>
</evidence>
<dbReference type="NCBIfam" id="NF001464">
    <property type="entry name" value="PRK00321.1-5"/>
    <property type="match status" value="1"/>
</dbReference>
<dbReference type="Proteomes" id="UP000189369">
    <property type="component" value="Chromosome"/>
</dbReference>
<dbReference type="InterPro" id="IPR007476">
    <property type="entry name" value="RdgC"/>
</dbReference>
<organism evidence="6 7">
    <name type="scientific">Paenalcaligenes hominis</name>
    <dbReference type="NCBI Taxonomy" id="643674"/>
    <lineage>
        <taxon>Bacteria</taxon>
        <taxon>Pseudomonadati</taxon>
        <taxon>Pseudomonadota</taxon>
        <taxon>Betaproteobacteria</taxon>
        <taxon>Burkholderiales</taxon>
        <taxon>Alcaligenaceae</taxon>
        <taxon>Paenalcaligenes</taxon>
    </lineage>
</organism>
<keyword evidence="4" id="KW-0963">Cytoplasm</keyword>
<dbReference type="GO" id="GO:0043590">
    <property type="term" value="C:bacterial nucleoid"/>
    <property type="evidence" value="ECO:0007669"/>
    <property type="project" value="TreeGrafter"/>
</dbReference>
<dbReference type="PANTHER" id="PTHR38103">
    <property type="entry name" value="RECOMBINATION-ASSOCIATED PROTEIN RDGC"/>
    <property type="match status" value="1"/>
</dbReference>
<comment type="subcellular location">
    <subcellularLocation>
        <location evidence="1">Cytoplasm</location>
        <location evidence="1">Nucleoid</location>
    </subcellularLocation>
</comment>
<dbReference type="EMBL" id="CP019697">
    <property type="protein sequence ID" value="AQS50514.1"/>
    <property type="molecule type" value="Genomic_DNA"/>
</dbReference>
<dbReference type="PANTHER" id="PTHR38103:SF1">
    <property type="entry name" value="RECOMBINATION-ASSOCIATED PROTEIN RDGC"/>
    <property type="match status" value="1"/>
</dbReference>
<sequence>MLFKNAKFFRLHPDFKYSVEQITEALDKQKFNPVASQEPVSNGWFFIGDQPLIHAGQQVLLQMRTEKKLLPSTVINQVAKERAQEKAEEQGYKVGRKQMKELKEDLITELLPRAFSVHRDVYVWLDLDNRWLVVDAASDAIGDEVMGLLAKTFTVFPATPIYTEQSPASAMTSWLADFTPPYPFSIDQDAELKSYSESRATVKYANHNLDGDEPRQHIADGKQCTRLALTWADKISFVLTDALEIKRINATDLVKEHLNTDQDSHDVFLAEFTLFTGEFNALLNDLTKALGGEKRVI</sequence>
<accession>A0A1U9JXM6</accession>
<dbReference type="GO" id="GO:0003690">
    <property type="term" value="F:double-stranded DNA binding"/>
    <property type="evidence" value="ECO:0007669"/>
    <property type="project" value="TreeGrafter"/>
</dbReference>
<protein>
    <recommendedName>
        <fullName evidence="3">Recombination-associated protein RdgC</fullName>
    </recommendedName>
</protein>
<proteinExistence type="inferred from homology"/>
<keyword evidence="5" id="KW-0233">DNA recombination</keyword>
<dbReference type="GO" id="GO:0006310">
    <property type="term" value="P:DNA recombination"/>
    <property type="evidence" value="ECO:0007669"/>
    <property type="project" value="UniProtKB-KW"/>
</dbReference>
<gene>
    <name evidence="6" type="ORF">PAEH1_01275</name>
</gene>
<comment type="similarity">
    <text evidence="2">Belongs to the RdgC family.</text>
</comment>
<dbReference type="KEGG" id="phn:PAEH1_01275"/>
<reference evidence="6 7" key="1">
    <citation type="submission" date="2017-01" db="EMBL/GenBank/DDBJ databases">
        <title>Complete Genome Sequence of Paenalcaligenes hominis, Isolated from a paraplegic Patient with neurogenic bladder.</title>
        <authorList>
            <person name="Mukhopadhyay R."/>
            <person name="Joaquin J."/>
            <person name="Hogue R."/>
            <person name="Kilaru A."/>
            <person name="Jospin G."/>
            <person name="Mars K."/>
            <person name="Eisen J.A."/>
            <person name="Chaturvedi V."/>
        </authorList>
    </citation>
    <scope>NUCLEOTIDE SEQUENCE [LARGE SCALE GENOMIC DNA]</scope>
    <source>
        <strain evidence="6 7">15S00501</strain>
    </source>
</reference>
<evidence type="ECO:0000256" key="4">
    <source>
        <dbReference type="ARBA" id="ARBA00022490"/>
    </source>
</evidence>